<sequence length="212" mass="24020">MNGRPALPSRPIWQTKSSCIERDLFLYPSSLIYLLLLLPLSIYQIQMGNCQAVDAAALVIQHPSGRIERLYWPVMASEVMRTNPGHYVSLIIPLPQSEQDNREEPKTVRFTRVKLLRPNDTLALGHAYRLVTTQEVMKVLRAKRHAKSKKPLPESEEKPEMPTAGGEAEETEKNHQAVKHERHRIRTPATNATVGRSKTWRPSLQSISEAAS</sequence>
<reference evidence="4" key="1">
    <citation type="submission" date="2025-08" db="UniProtKB">
        <authorList>
            <consortium name="RefSeq"/>
        </authorList>
    </citation>
    <scope>IDENTIFICATION</scope>
    <source>
        <strain evidence="4">OHB3-1</strain>
    </source>
</reference>
<dbReference type="RefSeq" id="XP_022151035.1">
    <property type="nucleotide sequence ID" value="XM_022295343.1"/>
</dbReference>
<keyword evidence="2" id="KW-0472">Membrane</keyword>
<keyword evidence="2" id="KW-0812">Transmembrane</keyword>
<dbReference type="InterPro" id="IPR025322">
    <property type="entry name" value="PADRE_dom"/>
</dbReference>
<dbReference type="PANTHER" id="PTHR33413">
    <property type="entry name" value="EXPRESSED PROTEIN"/>
    <property type="match status" value="1"/>
</dbReference>
<organism evidence="3 4">
    <name type="scientific">Momordica charantia</name>
    <name type="common">Bitter gourd</name>
    <name type="synonym">Balsam pear</name>
    <dbReference type="NCBI Taxonomy" id="3673"/>
    <lineage>
        <taxon>Eukaryota</taxon>
        <taxon>Viridiplantae</taxon>
        <taxon>Streptophyta</taxon>
        <taxon>Embryophyta</taxon>
        <taxon>Tracheophyta</taxon>
        <taxon>Spermatophyta</taxon>
        <taxon>Magnoliopsida</taxon>
        <taxon>eudicotyledons</taxon>
        <taxon>Gunneridae</taxon>
        <taxon>Pentapetalae</taxon>
        <taxon>rosids</taxon>
        <taxon>fabids</taxon>
        <taxon>Cucurbitales</taxon>
        <taxon>Cucurbitaceae</taxon>
        <taxon>Momordiceae</taxon>
        <taxon>Momordica</taxon>
    </lineage>
</organism>
<feature type="transmembrane region" description="Helical" evidence="2">
    <location>
        <begin position="24"/>
        <end position="43"/>
    </location>
</feature>
<dbReference type="AlphaFoldDB" id="A0A6J1DA44"/>
<keyword evidence="3" id="KW-1185">Reference proteome</keyword>
<evidence type="ECO:0000313" key="3">
    <source>
        <dbReference type="Proteomes" id="UP000504603"/>
    </source>
</evidence>
<gene>
    <name evidence="4" type="primary">LOC111019055</name>
</gene>
<feature type="region of interest" description="Disordered" evidence="1">
    <location>
        <begin position="143"/>
        <end position="212"/>
    </location>
</feature>
<evidence type="ECO:0000313" key="4">
    <source>
        <dbReference type="RefSeq" id="XP_022151035.1"/>
    </source>
</evidence>
<protein>
    <submittedName>
        <fullName evidence="4">Uncharacterized protein LOC111019055</fullName>
    </submittedName>
</protein>
<keyword evidence="2" id="KW-1133">Transmembrane helix</keyword>
<dbReference type="Pfam" id="PF14009">
    <property type="entry name" value="PADRE"/>
    <property type="match status" value="1"/>
</dbReference>
<feature type="compositionally biased region" description="Polar residues" evidence="1">
    <location>
        <begin position="188"/>
        <end position="212"/>
    </location>
</feature>
<feature type="compositionally biased region" description="Basic and acidic residues" evidence="1">
    <location>
        <begin position="151"/>
        <end position="160"/>
    </location>
</feature>
<name>A0A6J1DA44_MOMCH</name>
<dbReference type="GeneID" id="111019055"/>
<proteinExistence type="predicted"/>
<dbReference type="Proteomes" id="UP000504603">
    <property type="component" value="Unplaced"/>
</dbReference>
<evidence type="ECO:0000256" key="1">
    <source>
        <dbReference type="SAM" id="MobiDB-lite"/>
    </source>
</evidence>
<accession>A0A6J1DA44</accession>
<dbReference type="KEGG" id="mcha:111019055"/>
<dbReference type="PANTHER" id="PTHR33413:SF4">
    <property type="entry name" value="D-RIBOSE-BINDING PERIPLASMIC PROTEIN"/>
    <property type="match status" value="1"/>
</dbReference>
<dbReference type="OrthoDB" id="747498at2759"/>
<evidence type="ECO:0000256" key="2">
    <source>
        <dbReference type="SAM" id="Phobius"/>
    </source>
</evidence>